<dbReference type="Proteomes" id="UP000217784">
    <property type="component" value="Unassembled WGS sequence"/>
</dbReference>
<protein>
    <recommendedName>
        <fullName evidence="2">SbsA Ig-like domain-containing protein</fullName>
    </recommendedName>
</protein>
<gene>
    <name evidence="3" type="ORF">ASJ80_04575</name>
</gene>
<feature type="domain" description="SbsA Ig-like" evidence="2">
    <location>
        <begin position="33"/>
        <end position="136"/>
    </location>
</feature>
<dbReference type="OrthoDB" id="72530at2157"/>
<dbReference type="AlphaFoldDB" id="A0A2A2H1I2"/>
<name>A0A2A2H1I2_METBR</name>
<keyword evidence="1" id="KW-0732">Signal</keyword>
<comment type="caution">
    <text evidence="3">The sequence shown here is derived from an EMBL/GenBank/DDBJ whole genome shotgun (WGS) entry which is preliminary data.</text>
</comment>
<evidence type="ECO:0000313" key="3">
    <source>
        <dbReference type="EMBL" id="PAV03281.1"/>
    </source>
</evidence>
<reference evidence="3 4" key="1">
    <citation type="journal article" date="2017" name="BMC Genomics">
        <title>Genomic analysis of methanogenic archaea reveals a shift towards energy conservation.</title>
        <authorList>
            <person name="Gilmore S.P."/>
            <person name="Henske J.K."/>
            <person name="Sexton J.A."/>
            <person name="Solomon K.V."/>
            <person name="Seppala S."/>
            <person name="Yoo J.I."/>
            <person name="Huyett L.M."/>
            <person name="Pressman A."/>
            <person name="Cogan J.Z."/>
            <person name="Kivenson V."/>
            <person name="Peng X."/>
            <person name="Tan Y."/>
            <person name="Valentine D.L."/>
            <person name="O'Malley M.A."/>
        </authorList>
    </citation>
    <scope>NUCLEOTIDE SEQUENCE [LARGE SCALE GENOMIC DNA]</scope>
    <source>
        <strain evidence="3 4">M.o.H.</strain>
    </source>
</reference>
<keyword evidence="4" id="KW-1185">Reference proteome</keyword>
<dbReference type="EMBL" id="LMVM01000039">
    <property type="protein sequence ID" value="PAV03281.1"/>
    <property type="molecule type" value="Genomic_DNA"/>
</dbReference>
<dbReference type="InterPro" id="IPR032812">
    <property type="entry name" value="SbsA_Ig"/>
</dbReference>
<dbReference type="RefSeq" id="WP_069585859.1">
    <property type="nucleotide sequence ID" value="NZ_LMVM01000039.1"/>
</dbReference>
<organism evidence="3 4">
    <name type="scientific">Methanobacterium bryantii</name>
    <dbReference type="NCBI Taxonomy" id="2161"/>
    <lineage>
        <taxon>Archaea</taxon>
        <taxon>Methanobacteriati</taxon>
        <taxon>Methanobacteriota</taxon>
        <taxon>Methanomada group</taxon>
        <taxon>Methanobacteria</taxon>
        <taxon>Methanobacteriales</taxon>
        <taxon>Methanobacteriaceae</taxon>
        <taxon>Methanobacterium</taxon>
    </lineage>
</organism>
<dbReference type="Pfam" id="PF13205">
    <property type="entry name" value="Big_5"/>
    <property type="match status" value="1"/>
</dbReference>
<accession>A0A2A2H1I2</accession>
<sequence>MRRNTTIFIILLVAGLFLLSTVSAESAAAQITDKTAPKISSFYPKSGTTGISRTNTLYVKFSENVKAGSNWSKIYVKNLKTGKKVAVSKSISGNVLYLKTGTMTSYTWYQIYIPSAAVKDSANNSLTKYKTWKFKTGTAATTIIDKGIKNVTVQKDVFYHVYNWTTYRYSSYNVKTFLTNTTYLLGTPYMVVKDVINIKKVGTNKLMVAEAVTSASGNTTTYTNYYRYRGANAVNFYKYIFKKYFLKPYMT</sequence>
<evidence type="ECO:0000313" key="4">
    <source>
        <dbReference type="Proteomes" id="UP000217784"/>
    </source>
</evidence>
<evidence type="ECO:0000259" key="2">
    <source>
        <dbReference type="Pfam" id="PF13205"/>
    </source>
</evidence>
<evidence type="ECO:0000256" key="1">
    <source>
        <dbReference type="ARBA" id="ARBA00022729"/>
    </source>
</evidence>
<proteinExistence type="predicted"/>